<dbReference type="AlphaFoldDB" id="A0A1H4DP97"/>
<dbReference type="Pfam" id="PF04773">
    <property type="entry name" value="FecR"/>
    <property type="match status" value="1"/>
</dbReference>
<dbReference type="InterPro" id="IPR006860">
    <property type="entry name" value="FecR"/>
</dbReference>
<dbReference type="PIRSF" id="PIRSF018266">
    <property type="entry name" value="FecR"/>
    <property type="match status" value="1"/>
</dbReference>
<dbReference type="Proteomes" id="UP000199656">
    <property type="component" value="Unassembled WGS sequence"/>
</dbReference>
<dbReference type="PANTHER" id="PTHR30273">
    <property type="entry name" value="PERIPLASMIC SIGNAL SENSOR AND SIGMA FACTOR ACTIVATOR FECR-RELATED"/>
    <property type="match status" value="1"/>
</dbReference>
<dbReference type="RefSeq" id="WP_089762994.1">
    <property type="nucleotide sequence ID" value="NZ_BKAT01000023.1"/>
</dbReference>
<dbReference type="PANTHER" id="PTHR30273:SF2">
    <property type="entry name" value="PROTEIN FECR"/>
    <property type="match status" value="1"/>
</dbReference>
<feature type="domain" description="Protein FecR C-terminal" evidence="2">
    <location>
        <begin position="269"/>
        <end position="335"/>
    </location>
</feature>
<sequence length="341" mass="37782">MRRRSLHKLLDAYKKGTCTPQEMALLNKWLDELGYAPLPENPEFEEKKQAAKEEIWQQQLLLIQQGPAEPGKVVRFPVAWRVAAVAVGLVAGLYFLLHKQPSSAPASPIAASSWRPATDSAIVNNSGKPVRHQLPDGSVFTLSPGSTATVALPWANGSRVIKLRGEALFETSKDQHRPFSVHAKGFVISTLGTVFRVSAYDSLQVGNVKLISGKILVHKESDRSNTIYLKPGNEYSFNSNTGKMQPVVEPKKITAPEISNGIEYTEEGLAFHNTPLLEVFKTLAETYGESIKTPTGRSFRRMKYTGDIKKSQSLESILKTLTDLNDLSVVRKDSIYYIQSK</sequence>
<dbReference type="Pfam" id="PF16344">
    <property type="entry name" value="FecR_C"/>
    <property type="match status" value="1"/>
</dbReference>
<accession>A0A1H4DP97</accession>
<dbReference type="Gene3D" id="3.55.50.30">
    <property type="match status" value="1"/>
</dbReference>
<feature type="domain" description="FecR protein" evidence="1">
    <location>
        <begin position="126"/>
        <end position="215"/>
    </location>
</feature>
<dbReference type="EMBL" id="FNRL01000014">
    <property type="protein sequence ID" value="SEA74585.1"/>
    <property type="molecule type" value="Genomic_DNA"/>
</dbReference>
<name>A0A1H4DP97_9BACT</name>
<evidence type="ECO:0000313" key="4">
    <source>
        <dbReference type="Proteomes" id="UP000199656"/>
    </source>
</evidence>
<dbReference type="GO" id="GO:0016989">
    <property type="term" value="F:sigma factor antagonist activity"/>
    <property type="evidence" value="ECO:0007669"/>
    <property type="project" value="TreeGrafter"/>
</dbReference>
<dbReference type="InterPro" id="IPR032508">
    <property type="entry name" value="FecR_C"/>
</dbReference>
<dbReference type="OrthoDB" id="934696at2"/>
<evidence type="ECO:0000259" key="2">
    <source>
        <dbReference type="Pfam" id="PF16344"/>
    </source>
</evidence>
<dbReference type="STRING" id="408074.SAMN05660909_03253"/>
<reference evidence="4" key="1">
    <citation type="submission" date="2016-10" db="EMBL/GenBank/DDBJ databases">
        <authorList>
            <person name="Varghese N."/>
            <person name="Submissions S."/>
        </authorList>
    </citation>
    <scope>NUCLEOTIDE SEQUENCE [LARGE SCALE GENOMIC DNA]</scope>
    <source>
        <strain evidence="4">DSM 23920</strain>
    </source>
</reference>
<evidence type="ECO:0000259" key="1">
    <source>
        <dbReference type="Pfam" id="PF04773"/>
    </source>
</evidence>
<proteinExistence type="predicted"/>
<protein>
    <submittedName>
        <fullName evidence="3">FecR family protein</fullName>
    </submittedName>
</protein>
<gene>
    <name evidence="3" type="ORF">SAMN05660909_03253</name>
</gene>
<organism evidence="3 4">
    <name type="scientific">Chitinophaga terrae</name>
    <name type="common">ex Kim and Jung 2007</name>
    <dbReference type="NCBI Taxonomy" id="408074"/>
    <lineage>
        <taxon>Bacteria</taxon>
        <taxon>Pseudomonadati</taxon>
        <taxon>Bacteroidota</taxon>
        <taxon>Chitinophagia</taxon>
        <taxon>Chitinophagales</taxon>
        <taxon>Chitinophagaceae</taxon>
        <taxon>Chitinophaga</taxon>
    </lineage>
</organism>
<evidence type="ECO:0000313" key="3">
    <source>
        <dbReference type="EMBL" id="SEA74585.1"/>
    </source>
</evidence>
<dbReference type="Gene3D" id="2.60.120.1440">
    <property type="match status" value="1"/>
</dbReference>
<keyword evidence="4" id="KW-1185">Reference proteome</keyword>
<dbReference type="InterPro" id="IPR012373">
    <property type="entry name" value="Ferrdict_sens_TM"/>
</dbReference>